<comment type="similarity">
    <text evidence="7">Belongs to the TonB-dependent receptor family.</text>
</comment>
<dbReference type="SUPFAM" id="SSF56935">
    <property type="entry name" value="Porins"/>
    <property type="match status" value="1"/>
</dbReference>
<keyword evidence="9" id="KW-1185">Reference proteome</keyword>
<dbReference type="Proteomes" id="UP000549250">
    <property type="component" value="Unassembled WGS sequence"/>
</dbReference>
<keyword evidence="4 7" id="KW-0812">Transmembrane</keyword>
<sequence length="89" mass="10377">MTIGGGAEYHGSTWRDVSNPGKGYASEQYHQNAYWLANLMTKYQITKNLSTTLNINNLFDKYYFTNIGFYSQRAYGDPRNMMLTTRWDL</sequence>
<dbReference type="PANTHER" id="PTHR32552:SF74">
    <property type="entry name" value="HYDROXAMATE SIDEROPHORE RECEPTOR FHUE"/>
    <property type="match status" value="1"/>
</dbReference>
<evidence type="ECO:0000313" key="9">
    <source>
        <dbReference type="Proteomes" id="UP000549250"/>
    </source>
</evidence>
<reference evidence="8 9" key="1">
    <citation type="submission" date="2020-08" db="EMBL/GenBank/DDBJ databases">
        <title>Genomic Encyclopedia of Type Strains, Phase III (KMG-III): the genomes of soil and plant-associated and newly described type strains.</title>
        <authorList>
            <person name="Whitman W."/>
        </authorList>
    </citation>
    <scope>NUCLEOTIDE SEQUENCE [LARGE SCALE GENOMIC DNA]</scope>
    <source>
        <strain evidence="8 9">CECT 4462</strain>
    </source>
</reference>
<keyword evidence="3 7" id="KW-1134">Transmembrane beta strand</keyword>
<accession>A0A839T1Q0</accession>
<evidence type="ECO:0000313" key="8">
    <source>
        <dbReference type="EMBL" id="MBB3103471.1"/>
    </source>
</evidence>
<evidence type="ECO:0000256" key="7">
    <source>
        <dbReference type="PROSITE-ProRule" id="PRU01360"/>
    </source>
</evidence>
<evidence type="ECO:0000256" key="6">
    <source>
        <dbReference type="ARBA" id="ARBA00023237"/>
    </source>
</evidence>
<dbReference type="EMBL" id="JACHXI010000007">
    <property type="protein sequence ID" value="MBB3103471.1"/>
    <property type="molecule type" value="Genomic_DNA"/>
</dbReference>
<evidence type="ECO:0000256" key="5">
    <source>
        <dbReference type="ARBA" id="ARBA00023136"/>
    </source>
</evidence>
<dbReference type="AlphaFoldDB" id="A0A839T1Q0"/>
<dbReference type="InterPro" id="IPR039426">
    <property type="entry name" value="TonB-dep_rcpt-like"/>
</dbReference>
<evidence type="ECO:0000256" key="2">
    <source>
        <dbReference type="ARBA" id="ARBA00022448"/>
    </source>
</evidence>
<dbReference type="PANTHER" id="PTHR32552">
    <property type="entry name" value="FERRICHROME IRON RECEPTOR-RELATED"/>
    <property type="match status" value="1"/>
</dbReference>
<keyword evidence="8" id="KW-0675">Receptor</keyword>
<dbReference type="PROSITE" id="PS52016">
    <property type="entry name" value="TONB_DEPENDENT_REC_3"/>
    <property type="match status" value="1"/>
</dbReference>
<evidence type="ECO:0000256" key="4">
    <source>
        <dbReference type="ARBA" id="ARBA00022692"/>
    </source>
</evidence>
<dbReference type="GO" id="GO:0015344">
    <property type="term" value="F:siderophore uptake transmembrane transporter activity"/>
    <property type="evidence" value="ECO:0007669"/>
    <property type="project" value="TreeGrafter"/>
</dbReference>
<keyword evidence="5 7" id="KW-0472">Membrane</keyword>
<dbReference type="InterPro" id="IPR036942">
    <property type="entry name" value="Beta-barrel_TonB_sf"/>
</dbReference>
<evidence type="ECO:0000256" key="1">
    <source>
        <dbReference type="ARBA" id="ARBA00004571"/>
    </source>
</evidence>
<evidence type="ECO:0000256" key="3">
    <source>
        <dbReference type="ARBA" id="ARBA00022452"/>
    </source>
</evidence>
<organism evidence="8 9">
    <name type="scientific">Azomonas macrocytogenes</name>
    <name type="common">Azotobacter macrocytogenes</name>
    <dbReference type="NCBI Taxonomy" id="69962"/>
    <lineage>
        <taxon>Bacteria</taxon>
        <taxon>Pseudomonadati</taxon>
        <taxon>Pseudomonadota</taxon>
        <taxon>Gammaproteobacteria</taxon>
        <taxon>Pseudomonadales</taxon>
        <taxon>Pseudomonadaceae</taxon>
        <taxon>Azomonas</taxon>
    </lineage>
</organism>
<comment type="subcellular location">
    <subcellularLocation>
        <location evidence="1 7">Cell outer membrane</location>
        <topology evidence="1 7">Multi-pass membrane protein</topology>
    </subcellularLocation>
</comment>
<dbReference type="Gene3D" id="2.40.170.20">
    <property type="entry name" value="TonB-dependent receptor, beta-barrel domain"/>
    <property type="match status" value="1"/>
</dbReference>
<keyword evidence="2 7" id="KW-0813">Transport</keyword>
<dbReference type="GO" id="GO:0009279">
    <property type="term" value="C:cell outer membrane"/>
    <property type="evidence" value="ECO:0007669"/>
    <property type="project" value="UniProtKB-SubCell"/>
</dbReference>
<keyword evidence="6 7" id="KW-0998">Cell outer membrane</keyword>
<comment type="caution">
    <text evidence="8">The sequence shown here is derived from an EMBL/GenBank/DDBJ whole genome shotgun (WGS) entry which is preliminary data.</text>
</comment>
<gene>
    <name evidence="8" type="ORF">FHR87_001867</name>
</gene>
<protein>
    <submittedName>
        <fullName evidence="8">Outer membrane receptor for ferric coprogen and ferric-rhodotorulic acid</fullName>
    </submittedName>
</protein>
<proteinExistence type="inferred from homology"/>
<name>A0A839T1Q0_AZOMA</name>